<dbReference type="Proteomes" id="UP000028582">
    <property type="component" value="Unassembled WGS sequence"/>
</dbReference>
<feature type="compositionally biased region" description="Low complexity" evidence="1">
    <location>
        <begin position="136"/>
        <end position="148"/>
    </location>
</feature>
<evidence type="ECO:0000313" key="2">
    <source>
        <dbReference type="EMBL" id="ETO72935.1"/>
    </source>
</evidence>
<protein>
    <submittedName>
        <fullName evidence="2">Uncharacterized protein</fullName>
    </submittedName>
</protein>
<proteinExistence type="predicted"/>
<name>A0A081A224_PHYNI</name>
<reference evidence="2 3" key="1">
    <citation type="submission" date="2013-11" db="EMBL/GenBank/DDBJ databases">
        <title>The Genome Sequence of Phytophthora parasitica P1976.</title>
        <authorList>
            <consortium name="The Broad Institute Genomics Platform"/>
            <person name="Russ C."/>
            <person name="Tyler B."/>
            <person name="Panabieres F."/>
            <person name="Shan W."/>
            <person name="Tripathy S."/>
            <person name="Grunwald N."/>
            <person name="Machado M."/>
            <person name="Johnson C.S."/>
            <person name="Walker B."/>
            <person name="Young S."/>
            <person name="Zeng Q."/>
            <person name="Gargeya S."/>
            <person name="Fitzgerald M."/>
            <person name="Haas B."/>
            <person name="Abouelleil A."/>
            <person name="Allen A.W."/>
            <person name="Alvarado L."/>
            <person name="Arachchi H.M."/>
            <person name="Berlin A.M."/>
            <person name="Chapman S.B."/>
            <person name="Gainer-Dewar J."/>
            <person name="Goldberg J."/>
            <person name="Griggs A."/>
            <person name="Gujja S."/>
            <person name="Hansen M."/>
            <person name="Howarth C."/>
            <person name="Imamovic A."/>
            <person name="Ireland A."/>
            <person name="Larimer J."/>
            <person name="McCowan C."/>
            <person name="Murphy C."/>
            <person name="Pearson M."/>
            <person name="Poon T.W."/>
            <person name="Priest M."/>
            <person name="Roberts A."/>
            <person name="Saif S."/>
            <person name="Shea T."/>
            <person name="Sisk P."/>
            <person name="Sykes S."/>
            <person name="Wortman J."/>
            <person name="Nusbaum C."/>
            <person name="Birren B."/>
        </authorList>
    </citation>
    <scope>NUCLEOTIDE SEQUENCE [LARGE SCALE GENOMIC DNA]</scope>
    <source>
        <strain evidence="2 3">P1976</strain>
    </source>
</reference>
<comment type="caution">
    <text evidence="2">The sequence shown here is derived from an EMBL/GenBank/DDBJ whole genome shotgun (WGS) entry which is preliminary data.</text>
</comment>
<dbReference type="AlphaFoldDB" id="A0A081A224"/>
<dbReference type="EMBL" id="ANJA01002011">
    <property type="protein sequence ID" value="ETO72935.1"/>
    <property type="molecule type" value="Genomic_DNA"/>
</dbReference>
<feature type="region of interest" description="Disordered" evidence="1">
    <location>
        <begin position="136"/>
        <end position="156"/>
    </location>
</feature>
<feature type="region of interest" description="Disordered" evidence="1">
    <location>
        <begin position="1"/>
        <end position="25"/>
    </location>
</feature>
<gene>
    <name evidence="2" type="ORF">F444_11088</name>
</gene>
<accession>A0A081A224</accession>
<sequence length="156" mass="16998">MHKVPRGVDVDVPADGGRNRGNRLSKLWSPQPRARLSNIFRGDRRCASPSLLVHHRANGARTGDTLIRQRHMGIDANVSVSLSESSLLPADAMHCVSDRCWKARGRGLTRRRPPSCSSSHPNAPSLLISSASWLESSPSSSFSADSCAQKLPEEHV</sequence>
<evidence type="ECO:0000256" key="1">
    <source>
        <dbReference type="SAM" id="MobiDB-lite"/>
    </source>
</evidence>
<evidence type="ECO:0000313" key="3">
    <source>
        <dbReference type="Proteomes" id="UP000028582"/>
    </source>
</evidence>
<organism evidence="2 3">
    <name type="scientific">Phytophthora nicotianae P1976</name>
    <dbReference type="NCBI Taxonomy" id="1317066"/>
    <lineage>
        <taxon>Eukaryota</taxon>
        <taxon>Sar</taxon>
        <taxon>Stramenopiles</taxon>
        <taxon>Oomycota</taxon>
        <taxon>Peronosporomycetes</taxon>
        <taxon>Peronosporales</taxon>
        <taxon>Peronosporaceae</taxon>
        <taxon>Phytophthora</taxon>
    </lineage>
</organism>